<dbReference type="PROSITE" id="PS51706">
    <property type="entry name" value="G_ENGB"/>
    <property type="match status" value="1"/>
</dbReference>
<evidence type="ECO:0000256" key="7">
    <source>
        <dbReference type="ARBA" id="ARBA00023134"/>
    </source>
</evidence>
<evidence type="ECO:0000259" key="11">
    <source>
        <dbReference type="PROSITE" id="PS51706"/>
    </source>
</evidence>
<dbReference type="RefSeq" id="WP_266055187.1">
    <property type="nucleotide sequence ID" value="NZ_JAPFQN010000002.1"/>
</dbReference>
<evidence type="ECO:0000256" key="8">
    <source>
        <dbReference type="ARBA" id="ARBA00023210"/>
    </source>
</evidence>
<dbReference type="Pfam" id="PF01926">
    <property type="entry name" value="MMR_HSR1"/>
    <property type="match status" value="1"/>
</dbReference>
<dbReference type="EMBL" id="JAPFQN010000002">
    <property type="protein sequence ID" value="MCX2742842.1"/>
    <property type="molecule type" value="Genomic_DNA"/>
</dbReference>
<dbReference type="CDD" id="cd01876">
    <property type="entry name" value="YihA_EngB"/>
    <property type="match status" value="1"/>
</dbReference>
<dbReference type="Gene3D" id="3.40.50.300">
    <property type="entry name" value="P-loop containing nucleotide triphosphate hydrolases"/>
    <property type="match status" value="1"/>
</dbReference>
<keyword evidence="4" id="KW-0479">Metal-binding</keyword>
<comment type="similarity">
    <text evidence="2 10">Belongs to the TRAFAC class TrmE-Era-EngA-EngB-Septin-like GTPase superfamily. EngB GTPase family.</text>
</comment>
<dbReference type="InterPro" id="IPR030393">
    <property type="entry name" value="G_ENGB_dom"/>
</dbReference>
<accession>A0ABT3RML2</accession>
<evidence type="ECO:0000256" key="4">
    <source>
        <dbReference type="ARBA" id="ARBA00022723"/>
    </source>
</evidence>
<keyword evidence="5 10" id="KW-0547">Nucleotide-binding</keyword>
<comment type="cofactor">
    <cofactor evidence="1">
        <name>Mg(2+)</name>
        <dbReference type="ChEBI" id="CHEBI:18420"/>
    </cofactor>
</comment>
<keyword evidence="13" id="KW-1185">Reference proteome</keyword>
<keyword evidence="9 10" id="KW-0131">Cell cycle</keyword>
<dbReference type="PANTHER" id="PTHR11649">
    <property type="entry name" value="MSS1/TRME-RELATED GTP-BINDING PROTEIN"/>
    <property type="match status" value="1"/>
</dbReference>
<dbReference type="SUPFAM" id="SSF52540">
    <property type="entry name" value="P-loop containing nucleoside triphosphate hydrolases"/>
    <property type="match status" value="1"/>
</dbReference>
<dbReference type="HAMAP" id="MF_00321">
    <property type="entry name" value="GTPase_EngB"/>
    <property type="match status" value="1"/>
</dbReference>
<proteinExistence type="inferred from homology"/>
<feature type="domain" description="EngB-type G" evidence="11">
    <location>
        <begin position="24"/>
        <end position="199"/>
    </location>
</feature>
<evidence type="ECO:0000256" key="5">
    <source>
        <dbReference type="ARBA" id="ARBA00022741"/>
    </source>
</evidence>
<dbReference type="InterPro" id="IPR006073">
    <property type="entry name" value="GTP-bd"/>
</dbReference>
<organism evidence="12 13">
    <name type="scientific">Mangrovivirga halotolerans</name>
    <dbReference type="NCBI Taxonomy" id="2993936"/>
    <lineage>
        <taxon>Bacteria</taxon>
        <taxon>Pseudomonadati</taxon>
        <taxon>Bacteroidota</taxon>
        <taxon>Cytophagia</taxon>
        <taxon>Cytophagales</taxon>
        <taxon>Mangrovivirgaceae</taxon>
        <taxon>Mangrovivirga</taxon>
    </lineage>
</organism>
<comment type="caution">
    <text evidence="12">The sequence shown here is derived from an EMBL/GenBank/DDBJ whole genome shotgun (WGS) entry which is preliminary data.</text>
</comment>
<name>A0ABT3RML2_9BACT</name>
<keyword evidence="3 10" id="KW-0132">Cell division</keyword>
<gene>
    <name evidence="12" type="primary">yihA</name>
    <name evidence="10" type="synonym">engB</name>
    <name evidence="12" type="ORF">OO013_03130</name>
</gene>
<protein>
    <recommendedName>
        <fullName evidence="10">Probable GTP-binding protein EngB</fullName>
    </recommendedName>
</protein>
<keyword evidence="8 10" id="KW-0717">Septation</keyword>
<dbReference type="NCBIfam" id="TIGR03598">
    <property type="entry name" value="GTPase_YsxC"/>
    <property type="match status" value="1"/>
</dbReference>
<keyword evidence="7 10" id="KW-0342">GTP-binding</keyword>
<evidence type="ECO:0000256" key="2">
    <source>
        <dbReference type="ARBA" id="ARBA00009638"/>
    </source>
</evidence>
<evidence type="ECO:0000313" key="13">
    <source>
        <dbReference type="Proteomes" id="UP001209885"/>
    </source>
</evidence>
<dbReference type="InterPro" id="IPR019987">
    <property type="entry name" value="GTP-bd_ribosome_bio_YsxC"/>
</dbReference>
<reference evidence="12 13" key="1">
    <citation type="submission" date="2022-11" db="EMBL/GenBank/DDBJ databases">
        <title>The characterization of three novel Bacteroidetes species and genomic analysis of their roles in tidal elemental geochemical cycles.</title>
        <authorList>
            <person name="Ma K."/>
        </authorList>
    </citation>
    <scope>NUCLEOTIDE SEQUENCE [LARGE SCALE GENOMIC DNA]</scope>
    <source>
        <strain evidence="12 13">M17</strain>
    </source>
</reference>
<dbReference type="InterPro" id="IPR027417">
    <property type="entry name" value="P-loop_NTPase"/>
</dbReference>
<evidence type="ECO:0000256" key="6">
    <source>
        <dbReference type="ARBA" id="ARBA00022842"/>
    </source>
</evidence>
<evidence type="ECO:0000256" key="3">
    <source>
        <dbReference type="ARBA" id="ARBA00022618"/>
    </source>
</evidence>
<keyword evidence="6" id="KW-0460">Magnesium</keyword>
<dbReference type="PANTHER" id="PTHR11649:SF13">
    <property type="entry name" value="ENGB-TYPE G DOMAIN-CONTAINING PROTEIN"/>
    <property type="match status" value="1"/>
</dbReference>
<dbReference type="Proteomes" id="UP001209885">
    <property type="component" value="Unassembled WGS sequence"/>
</dbReference>
<sequence length="200" mass="22921">MDNLIKSAKFIKSETKISGLPKADKPEYAFIGRSNVGKSSLINMLTGQKKLAKISSKPGKTQLINHFLINDTWYLVDLPGYGWAKVSKTKKIDWNIMINDYISNRGNLLCLFVLIDIRLDVQDIDLEFMNDLILKGVPFARIFTKADKLSKNKAQSMVARHNKYLKKHWEELPPTFITSSETGYGREEVINYIEELNSLY</sequence>
<evidence type="ECO:0000313" key="12">
    <source>
        <dbReference type="EMBL" id="MCX2742842.1"/>
    </source>
</evidence>
<comment type="function">
    <text evidence="10">Necessary for normal cell division and for the maintenance of normal septation.</text>
</comment>
<evidence type="ECO:0000256" key="10">
    <source>
        <dbReference type="HAMAP-Rule" id="MF_00321"/>
    </source>
</evidence>
<evidence type="ECO:0000256" key="1">
    <source>
        <dbReference type="ARBA" id="ARBA00001946"/>
    </source>
</evidence>
<evidence type="ECO:0000256" key="9">
    <source>
        <dbReference type="ARBA" id="ARBA00023306"/>
    </source>
</evidence>